<proteinExistence type="predicted"/>
<dbReference type="RefSeq" id="WP_010860970.1">
    <property type="nucleotide sequence ID" value="NZ_KB933406.1"/>
</dbReference>
<dbReference type="EMBL" id="AQPX01000031">
    <property type="protein sequence ID" value="EON70619.1"/>
    <property type="molecule type" value="Genomic_DNA"/>
</dbReference>
<gene>
    <name evidence="1" type="ORF">H131_20347</name>
</gene>
<evidence type="ECO:0000313" key="1">
    <source>
        <dbReference type="EMBL" id="EON70619.1"/>
    </source>
</evidence>
<sequence>MKFENVVYPAFMKRDNEKYGVYFPTLLLDSGWEYSLSSGRTKQEAIEKAKRDLAYLLAGALYDNEELPSNASIPAEFVTEEMELVFIKTSYSDYAEEIEERLPWRHWHIYFNRDDGDFQAVAYKNKHGLWDVKIDYLHTEVEQEKLLRICPTYPLICTVRLRTEAEEAFDSFVRKIVEK</sequence>
<reference evidence="1 2" key="1">
    <citation type="submission" date="2013-04" db="EMBL/GenBank/DDBJ databases">
        <title>Draft genome of the heavy metal tolerant bacterium Lysinibacillus sphaericus strain OT4b.31.</title>
        <authorList>
            <person name="Pena-Montenegro T.D."/>
            <person name="Dussan J."/>
        </authorList>
    </citation>
    <scope>NUCLEOTIDE SEQUENCE [LARGE SCALE GENOMIC DNA]</scope>
    <source>
        <strain evidence="1 2">OT4b.31</strain>
    </source>
</reference>
<dbReference type="eggNOG" id="ENOG5030BZ1">
    <property type="taxonomic scope" value="Bacteria"/>
</dbReference>
<organism evidence="1 2">
    <name type="scientific">Lysinibacillus sphaericus OT4b.31</name>
    <dbReference type="NCBI Taxonomy" id="1285586"/>
    <lineage>
        <taxon>Bacteria</taxon>
        <taxon>Bacillati</taxon>
        <taxon>Bacillota</taxon>
        <taxon>Bacilli</taxon>
        <taxon>Bacillales</taxon>
        <taxon>Bacillaceae</taxon>
        <taxon>Lysinibacillus</taxon>
    </lineage>
</organism>
<name>R7Z9D7_LYSSH</name>
<dbReference type="Gene3D" id="3.30.160.250">
    <property type="match status" value="1"/>
</dbReference>
<dbReference type="HOGENOM" id="CLU_1501746_0_0_9"/>
<accession>R7Z9D7</accession>
<protein>
    <recommendedName>
        <fullName evidence="3">HicB-like antitoxin of toxin-antitoxin system domain-containing protein</fullName>
    </recommendedName>
</protein>
<comment type="caution">
    <text evidence="1">The sequence shown here is derived from an EMBL/GenBank/DDBJ whole genome shotgun (WGS) entry which is preliminary data.</text>
</comment>
<dbReference type="PATRIC" id="fig|1285586.5.peg.4240"/>
<dbReference type="AlphaFoldDB" id="R7Z9D7"/>
<dbReference type="Proteomes" id="UP000013911">
    <property type="component" value="Unassembled WGS sequence"/>
</dbReference>
<evidence type="ECO:0000313" key="2">
    <source>
        <dbReference type="Proteomes" id="UP000013911"/>
    </source>
</evidence>
<dbReference type="OrthoDB" id="2854646at2"/>
<evidence type="ECO:0008006" key="3">
    <source>
        <dbReference type="Google" id="ProtNLM"/>
    </source>
</evidence>